<proteinExistence type="predicted"/>
<name>A0A8S9YYH2_9TREM</name>
<dbReference type="OrthoDB" id="6278006at2759"/>
<reference evidence="2" key="1">
    <citation type="submission" date="2019-07" db="EMBL/GenBank/DDBJ databases">
        <title>Annotation for the trematode Paragonimus miyazaki's.</title>
        <authorList>
            <person name="Choi Y.-J."/>
        </authorList>
    </citation>
    <scope>NUCLEOTIDE SEQUENCE</scope>
    <source>
        <strain evidence="2">Japan</strain>
    </source>
</reference>
<evidence type="ECO:0000313" key="2">
    <source>
        <dbReference type="EMBL" id="KAF7258376.1"/>
    </source>
</evidence>
<comment type="caution">
    <text evidence="2">The sequence shown here is derived from an EMBL/GenBank/DDBJ whole genome shotgun (WGS) entry which is preliminary data.</text>
</comment>
<organism evidence="2 3">
    <name type="scientific">Paragonimus skrjabini miyazakii</name>
    <dbReference type="NCBI Taxonomy" id="59628"/>
    <lineage>
        <taxon>Eukaryota</taxon>
        <taxon>Metazoa</taxon>
        <taxon>Spiralia</taxon>
        <taxon>Lophotrochozoa</taxon>
        <taxon>Platyhelminthes</taxon>
        <taxon>Trematoda</taxon>
        <taxon>Digenea</taxon>
        <taxon>Plagiorchiida</taxon>
        <taxon>Troglotremata</taxon>
        <taxon>Troglotrematidae</taxon>
        <taxon>Paragonimus</taxon>
    </lineage>
</organism>
<dbReference type="Pfam" id="PF22938">
    <property type="entry name" value="Integrase_p58_C"/>
    <property type="match status" value="1"/>
</dbReference>
<protein>
    <recommendedName>
        <fullName evidence="1">Integrase p58-like C-terminal domain-containing protein</fullName>
    </recommendedName>
</protein>
<evidence type="ECO:0000313" key="3">
    <source>
        <dbReference type="Proteomes" id="UP000822476"/>
    </source>
</evidence>
<dbReference type="EMBL" id="JTDE01001762">
    <property type="protein sequence ID" value="KAF7258376.1"/>
    <property type="molecule type" value="Genomic_DNA"/>
</dbReference>
<accession>A0A8S9YYH2</accession>
<keyword evidence="3" id="KW-1185">Reference proteome</keyword>
<dbReference type="InterPro" id="IPR054465">
    <property type="entry name" value="Integrase_p58-like_C"/>
</dbReference>
<gene>
    <name evidence="2" type="ORF">EG68_05057</name>
</gene>
<dbReference type="AlphaFoldDB" id="A0A8S9YYH2"/>
<sequence length="146" mass="16178">MVSDPELRLASDMLLPTDRHESLLTTEHIHQINSSLICCHQLTRSHLQAAERHQKAYFAGRVHGAQQQPGDGVWMNDGVPPPGIPSKLRKQWNGSYIIVEALTDVTYRIKLPAIPGWSSVVHFNRVKTARTATESTADSAYGQGVL</sequence>
<evidence type="ECO:0000259" key="1">
    <source>
        <dbReference type="Pfam" id="PF22938"/>
    </source>
</evidence>
<dbReference type="Proteomes" id="UP000822476">
    <property type="component" value="Unassembled WGS sequence"/>
</dbReference>
<feature type="domain" description="Integrase p58-like C-terminal" evidence="1">
    <location>
        <begin position="96"/>
        <end position="127"/>
    </location>
</feature>